<protein>
    <recommendedName>
        <fullName evidence="3">Histidine phosphatase family protein</fullName>
    </recommendedName>
</protein>
<proteinExistence type="predicted"/>
<dbReference type="EMBL" id="PCYI01000002">
    <property type="protein sequence ID" value="PIR45231.1"/>
    <property type="molecule type" value="Genomic_DNA"/>
</dbReference>
<comment type="caution">
    <text evidence="1">The sequence shown here is derived from an EMBL/GenBank/DDBJ whole genome shotgun (WGS) entry which is preliminary data.</text>
</comment>
<dbReference type="Pfam" id="PF00300">
    <property type="entry name" value="His_Phos_1"/>
    <property type="match status" value="1"/>
</dbReference>
<organism evidence="1 2">
    <name type="scientific">Candidatus Vogelbacteria bacterium CG10_big_fil_rev_8_21_14_0_10_51_16</name>
    <dbReference type="NCBI Taxonomy" id="1975045"/>
    <lineage>
        <taxon>Bacteria</taxon>
        <taxon>Candidatus Vogeliibacteriota</taxon>
    </lineage>
</organism>
<gene>
    <name evidence="1" type="ORF">COV10_00335</name>
</gene>
<reference evidence="1 2" key="1">
    <citation type="submission" date="2017-09" db="EMBL/GenBank/DDBJ databases">
        <title>Depth-based differentiation of microbial function through sediment-hosted aquifers and enrichment of novel symbionts in the deep terrestrial subsurface.</title>
        <authorList>
            <person name="Probst A.J."/>
            <person name="Ladd B."/>
            <person name="Jarett J.K."/>
            <person name="Geller-Mcgrath D.E."/>
            <person name="Sieber C.M."/>
            <person name="Emerson J.B."/>
            <person name="Anantharaman K."/>
            <person name="Thomas B.C."/>
            <person name="Malmstrom R."/>
            <person name="Stieglmeier M."/>
            <person name="Klingl A."/>
            <person name="Woyke T."/>
            <person name="Ryan C.M."/>
            <person name="Banfield J.F."/>
        </authorList>
    </citation>
    <scope>NUCLEOTIDE SEQUENCE [LARGE SCALE GENOMIC DNA]</scope>
    <source>
        <strain evidence="1">CG10_big_fil_rev_8_21_14_0_10_51_16</strain>
    </source>
</reference>
<dbReference type="AlphaFoldDB" id="A0A2H0RF89"/>
<accession>A0A2H0RF89</accession>
<evidence type="ECO:0008006" key="3">
    <source>
        <dbReference type="Google" id="ProtNLM"/>
    </source>
</evidence>
<evidence type="ECO:0000313" key="1">
    <source>
        <dbReference type="EMBL" id="PIR45231.1"/>
    </source>
</evidence>
<sequence>MRIAWSHLIRKRHAGYGYELLDVEADTHFPWLHRYWQTWKQLFATPPGGESIITVADREVYFLRELEARFQADPTRTEFVIAHGISIHALRFLIEGWTYAEADERYKQGLLDNCGFVAYRYLPRQGFQPFEQ</sequence>
<dbReference type="InterPro" id="IPR013078">
    <property type="entry name" value="His_Pase_superF_clade-1"/>
</dbReference>
<dbReference type="Proteomes" id="UP000228767">
    <property type="component" value="Unassembled WGS sequence"/>
</dbReference>
<dbReference type="Gene3D" id="3.40.50.1240">
    <property type="entry name" value="Phosphoglycerate mutase-like"/>
    <property type="match status" value="1"/>
</dbReference>
<dbReference type="InterPro" id="IPR029033">
    <property type="entry name" value="His_PPase_superfam"/>
</dbReference>
<dbReference type="SUPFAM" id="SSF53254">
    <property type="entry name" value="Phosphoglycerate mutase-like"/>
    <property type="match status" value="1"/>
</dbReference>
<evidence type="ECO:0000313" key="2">
    <source>
        <dbReference type="Proteomes" id="UP000228767"/>
    </source>
</evidence>
<name>A0A2H0RF89_9BACT</name>